<keyword evidence="9" id="KW-1185">Reference proteome</keyword>
<protein>
    <recommendedName>
        <fullName evidence="3">adenosine deaminase</fullName>
        <ecNumber evidence="3">3.5.4.4</ecNumber>
    </recommendedName>
</protein>
<dbReference type="Pfam" id="PF00962">
    <property type="entry name" value="A_deaminase"/>
    <property type="match status" value="1"/>
</dbReference>
<sequence length="327" mass="35244">MNYDILPKIELHLHLDCSVSYAVASALSPALTPHEFREEFIAPARCQNLADYLSRAVRGFELMQSARALEWVAEDLLGQLRKDKVIYAEVRFAPLLHTRGGLSPEAVVEAVLGAFQKAAGPAAQLILCTLRRFSGQESMATARLAQRYLGQGVCGFDIAGDEAGHPLAPHLPAFRWAAEHGVPATAHAGEACGAESVAETLSEARVQRLGHGVRIVEGPAVLAGALESGIHFEVCPTSNLQTGVFPNLKAHSMQELYRKGASISINTDGRTLSNVTLADEYRKVEAAFGWGREELLQCNLAAAEASFLPENRRQALKLALAQGWANG</sequence>
<dbReference type="AlphaFoldDB" id="A0A5C6RHI6"/>
<dbReference type="EC" id="3.5.4.4" evidence="3"/>
<comment type="similarity">
    <text evidence="2">Belongs to the metallo-dependent hydrolases superfamily. Adenosine and AMP deaminases family.</text>
</comment>
<dbReference type="InterPro" id="IPR032466">
    <property type="entry name" value="Metal_Hydrolase"/>
</dbReference>
<proteinExistence type="inferred from homology"/>
<evidence type="ECO:0000256" key="3">
    <source>
        <dbReference type="ARBA" id="ARBA00012784"/>
    </source>
</evidence>
<dbReference type="EMBL" id="VOOR01000053">
    <property type="protein sequence ID" value="TXB61563.1"/>
    <property type="molecule type" value="Genomic_DNA"/>
</dbReference>
<keyword evidence="5 8" id="KW-0378">Hydrolase</keyword>
<dbReference type="Gene3D" id="3.20.20.140">
    <property type="entry name" value="Metal-dependent hydrolases"/>
    <property type="match status" value="1"/>
</dbReference>
<dbReference type="RefSeq" id="WP_147169037.1">
    <property type="nucleotide sequence ID" value="NZ_VOOR01000053.1"/>
</dbReference>
<keyword evidence="6" id="KW-0862">Zinc</keyword>
<feature type="domain" description="Adenosine deaminase" evidence="7">
    <location>
        <begin position="7"/>
        <end position="317"/>
    </location>
</feature>
<dbReference type="InterPro" id="IPR006330">
    <property type="entry name" value="Ado/ade_deaminase"/>
</dbReference>
<dbReference type="GO" id="GO:0043103">
    <property type="term" value="P:hypoxanthine salvage"/>
    <property type="evidence" value="ECO:0007669"/>
    <property type="project" value="TreeGrafter"/>
</dbReference>
<evidence type="ECO:0000313" key="8">
    <source>
        <dbReference type="EMBL" id="TXB61563.1"/>
    </source>
</evidence>
<dbReference type="GO" id="GO:0060169">
    <property type="term" value="P:negative regulation of adenosine receptor signaling pathway"/>
    <property type="evidence" value="ECO:0007669"/>
    <property type="project" value="TreeGrafter"/>
</dbReference>
<dbReference type="PANTHER" id="PTHR11409:SF43">
    <property type="entry name" value="ADENOSINE DEAMINASE"/>
    <property type="match status" value="1"/>
</dbReference>
<dbReference type="GO" id="GO:0046103">
    <property type="term" value="P:inosine biosynthetic process"/>
    <property type="evidence" value="ECO:0007669"/>
    <property type="project" value="TreeGrafter"/>
</dbReference>
<organism evidence="8 9">
    <name type="scientific">Phaeodactylibacter luteus</name>
    <dbReference type="NCBI Taxonomy" id="1564516"/>
    <lineage>
        <taxon>Bacteria</taxon>
        <taxon>Pseudomonadati</taxon>
        <taxon>Bacteroidota</taxon>
        <taxon>Saprospiria</taxon>
        <taxon>Saprospirales</taxon>
        <taxon>Haliscomenobacteraceae</taxon>
        <taxon>Phaeodactylibacter</taxon>
    </lineage>
</organism>
<dbReference type="GO" id="GO:0006154">
    <property type="term" value="P:adenosine catabolic process"/>
    <property type="evidence" value="ECO:0007669"/>
    <property type="project" value="TreeGrafter"/>
</dbReference>
<keyword evidence="4" id="KW-0479">Metal-binding</keyword>
<dbReference type="GO" id="GO:0009897">
    <property type="term" value="C:external side of plasma membrane"/>
    <property type="evidence" value="ECO:0007669"/>
    <property type="project" value="TreeGrafter"/>
</dbReference>
<gene>
    <name evidence="8" type="primary">add</name>
    <name evidence="8" type="ORF">FRY97_18385</name>
</gene>
<name>A0A5C6RHI6_9BACT</name>
<evidence type="ECO:0000256" key="1">
    <source>
        <dbReference type="ARBA" id="ARBA00001947"/>
    </source>
</evidence>
<dbReference type="GO" id="GO:0004000">
    <property type="term" value="F:adenosine deaminase activity"/>
    <property type="evidence" value="ECO:0007669"/>
    <property type="project" value="TreeGrafter"/>
</dbReference>
<dbReference type="PANTHER" id="PTHR11409">
    <property type="entry name" value="ADENOSINE DEAMINASE"/>
    <property type="match status" value="1"/>
</dbReference>
<evidence type="ECO:0000256" key="2">
    <source>
        <dbReference type="ARBA" id="ARBA00006676"/>
    </source>
</evidence>
<dbReference type="Proteomes" id="UP000321580">
    <property type="component" value="Unassembled WGS sequence"/>
</dbReference>
<dbReference type="InterPro" id="IPR001365">
    <property type="entry name" value="A_deaminase_dom"/>
</dbReference>
<evidence type="ECO:0000256" key="5">
    <source>
        <dbReference type="ARBA" id="ARBA00022801"/>
    </source>
</evidence>
<evidence type="ECO:0000256" key="4">
    <source>
        <dbReference type="ARBA" id="ARBA00022723"/>
    </source>
</evidence>
<dbReference type="NCBIfam" id="TIGR01430">
    <property type="entry name" value="aden_deam"/>
    <property type="match status" value="1"/>
</dbReference>
<evidence type="ECO:0000256" key="6">
    <source>
        <dbReference type="ARBA" id="ARBA00022833"/>
    </source>
</evidence>
<reference evidence="8 9" key="1">
    <citation type="submission" date="2019-08" db="EMBL/GenBank/DDBJ databases">
        <title>Genome of Phaeodactylibacter luteus.</title>
        <authorList>
            <person name="Bowman J.P."/>
        </authorList>
    </citation>
    <scope>NUCLEOTIDE SEQUENCE [LARGE SCALE GENOMIC DNA]</scope>
    <source>
        <strain evidence="8 9">KCTC 42180</strain>
    </source>
</reference>
<accession>A0A5C6RHI6</accession>
<dbReference type="SUPFAM" id="SSF51556">
    <property type="entry name" value="Metallo-dependent hydrolases"/>
    <property type="match status" value="1"/>
</dbReference>
<dbReference type="GO" id="GO:0046872">
    <property type="term" value="F:metal ion binding"/>
    <property type="evidence" value="ECO:0007669"/>
    <property type="project" value="UniProtKB-KW"/>
</dbReference>
<dbReference type="GO" id="GO:0005829">
    <property type="term" value="C:cytosol"/>
    <property type="evidence" value="ECO:0007669"/>
    <property type="project" value="TreeGrafter"/>
</dbReference>
<evidence type="ECO:0000259" key="7">
    <source>
        <dbReference type="Pfam" id="PF00962"/>
    </source>
</evidence>
<evidence type="ECO:0000313" key="9">
    <source>
        <dbReference type="Proteomes" id="UP000321580"/>
    </source>
</evidence>
<comment type="caution">
    <text evidence="8">The sequence shown here is derived from an EMBL/GenBank/DDBJ whole genome shotgun (WGS) entry which is preliminary data.</text>
</comment>
<comment type="cofactor">
    <cofactor evidence="1">
        <name>Zn(2+)</name>
        <dbReference type="ChEBI" id="CHEBI:29105"/>
    </cofactor>
</comment>
<dbReference type="OrthoDB" id="9779574at2"/>